<keyword evidence="2" id="KW-0654">Proteoglycan</keyword>
<dbReference type="Proteomes" id="UP001476798">
    <property type="component" value="Unassembled WGS sequence"/>
</dbReference>
<dbReference type="InterPro" id="IPR050372">
    <property type="entry name" value="Neurexin-related_CASP"/>
</dbReference>
<dbReference type="InterPro" id="IPR013320">
    <property type="entry name" value="ConA-like_dom_sf"/>
</dbReference>
<keyword evidence="4" id="KW-0357">Heparan sulfate</keyword>
<evidence type="ECO:0000256" key="2">
    <source>
        <dbReference type="ARBA" id="ARBA00022974"/>
    </source>
</evidence>
<keyword evidence="1" id="KW-0732">Signal</keyword>
<dbReference type="EMBL" id="JAHRIO010060317">
    <property type="protein sequence ID" value="MEQ2177769.1"/>
    <property type="molecule type" value="Genomic_DNA"/>
</dbReference>
<evidence type="ECO:0000256" key="1">
    <source>
        <dbReference type="ARBA" id="ARBA00022729"/>
    </source>
</evidence>
<evidence type="ECO:0000313" key="10">
    <source>
        <dbReference type="Proteomes" id="UP001476798"/>
    </source>
</evidence>
<dbReference type="Pfam" id="PF02210">
    <property type="entry name" value="Laminin_G_2"/>
    <property type="match status" value="1"/>
</dbReference>
<proteinExistence type="predicted"/>
<evidence type="ECO:0000313" key="9">
    <source>
        <dbReference type="EMBL" id="MEQ2177769.1"/>
    </source>
</evidence>
<organism evidence="9 10">
    <name type="scientific">Goodea atripinnis</name>
    <dbReference type="NCBI Taxonomy" id="208336"/>
    <lineage>
        <taxon>Eukaryota</taxon>
        <taxon>Metazoa</taxon>
        <taxon>Chordata</taxon>
        <taxon>Craniata</taxon>
        <taxon>Vertebrata</taxon>
        <taxon>Euteleostomi</taxon>
        <taxon>Actinopterygii</taxon>
        <taxon>Neopterygii</taxon>
        <taxon>Teleostei</taxon>
        <taxon>Neoteleostei</taxon>
        <taxon>Acanthomorphata</taxon>
        <taxon>Ovalentaria</taxon>
        <taxon>Atherinomorphae</taxon>
        <taxon>Cyprinodontiformes</taxon>
        <taxon>Goodeidae</taxon>
        <taxon>Goodea</taxon>
    </lineage>
</organism>
<comment type="caution">
    <text evidence="6">Lacks conserved residue(s) required for the propagation of feature annotation.</text>
</comment>
<dbReference type="PROSITE" id="PS50025">
    <property type="entry name" value="LAM_G_DOMAIN"/>
    <property type="match status" value="1"/>
</dbReference>
<keyword evidence="10" id="KW-1185">Reference proteome</keyword>
<comment type="caution">
    <text evidence="9">The sequence shown here is derived from an EMBL/GenBank/DDBJ whole genome shotgun (WGS) entry which is preliminary data.</text>
</comment>
<dbReference type="SMART" id="SM00282">
    <property type="entry name" value="LamG"/>
    <property type="match status" value="1"/>
</dbReference>
<dbReference type="InterPro" id="IPR000742">
    <property type="entry name" value="EGF"/>
</dbReference>
<evidence type="ECO:0000256" key="6">
    <source>
        <dbReference type="PROSITE-ProRule" id="PRU00076"/>
    </source>
</evidence>
<evidence type="ECO:0000259" key="8">
    <source>
        <dbReference type="PROSITE" id="PS50026"/>
    </source>
</evidence>
<evidence type="ECO:0000256" key="4">
    <source>
        <dbReference type="ARBA" id="ARBA00023207"/>
    </source>
</evidence>
<comment type="subcellular location">
    <subcellularLocation>
        <location evidence="5">Presynaptic cell membrane</location>
        <topology evidence="5">Single-pass type I membrane protein</topology>
    </subcellularLocation>
</comment>
<evidence type="ECO:0000256" key="5">
    <source>
        <dbReference type="ARBA" id="ARBA00035005"/>
    </source>
</evidence>
<dbReference type="PANTHER" id="PTHR15036:SF52">
    <property type="entry name" value="NEUREXIN-2"/>
    <property type="match status" value="1"/>
</dbReference>
<protein>
    <submittedName>
        <fullName evidence="9">Neurexin-2</fullName>
    </submittedName>
</protein>
<dbReference type="Gene3D" id="2.10.25.10">
    <property type="entry name" value="Laminin"/>
    <property type="match status" value="1"/>
</dbReference>
<accession>A0ABV0P282</accession>
<sequence>MLTPVVLSLPQVVYKNNDFKLELSRLAIDRDPKITLHGDLVFRCEDVAALDPVTFETPEAFISLPKWNTKKTGSISFDFRTTEPSGLLLFSHGRPQGPKEQKPGRELKTDYFAMELLDGYLYLLIDMGSGKTKLKASNKKVNDGEWCHVDFQREGRKGSISVNSRSLPFLSPEGSEILDLDSDMYLGGLPESKSDLILPPEVWTALLNYGYVGCVRDLFIDGKSRDVRRLAEIQSALSVSSFCTRELQKRCSSAPCGNGGLCKEGWNRYICECTGTGYLGTNCEIGKDGLPCIIISSPMPFMSHPLNPLLHPCVEATVLSYDGSMYLKIIMPVTMHTEAEDVALRFMSQRAYGLLMATTSKESADTLRLELDGGRVKLTVNLGRSF</sequence>
<keyword evidence="2" id="KW-0325">Glycoprotein</keyword>
<dbReference type="SUPFAM" id="SSF49899">
    <property type="entry name" value="Concanavalin A-like lectins/glucanases"/>
    <property type="match status" value="2"/>
</dbReference>
<dbReference type="PROSITE" id="PS50026">
    <property type="entry name" value="EGF_3"/>
    <property type="match status" value="1"/>
</dbReference>
<feature type="domain" description="EGF-like" evidence="8">
    <location>
        <begin position="247"/>
        <end position="284"/>
    </location>
</feature>
<keyword evidence="6" id="KW-0245">EGF-like domain</keyword>
<feature type="domain" description="Laminin G" evidence="7">
    <location>
        <begin position="51"/>
        <end position="243"/>
    </location>
</feature>
<dbReference type="CDD" id="cd00054">
    <property type="entry name" value="EGF_CA"/>
    <property type="match status" value="1"/>
</dbReference>
<dbReference type="CDD" id="cd00110">
    <property type="entry name" value="LamG"/>
    <property type="match status" value="1"/>
</dbReference>
<evidence type="ECO:0000256" key="3">
    <source>
        <dbReference type="ARBA" id="ARBA00023157"/>
    </source>
</evidence>
<dbReference type="InterPro" id="IPR001791">
    <property type="entry name" value="Laminin_G"/>
</dbReference>
<gene>
    <name evidence="9" type="primary">NRXN2_1</name>
    <name evidence="9" type="ORF">GOODEAATRI_007051</name>
</gene>
<reference evidence="9 10" key="1">
    <citation type="submission" date="2021-06" db="EMBL/GenBank/DDBJ databases">
        <authorList>
            <person name="Palmer J.M."/>
        </authorList>
    </citation>
    <scope>NUCLEOTIDE SEQUENCE [LARGE SCALE GENOMIC DNA]</scope>
    <source>
        <strain evidence="9 10">GA_2019</strain>
        <tissue evidence="9">Muscle</tissue>
    </source>
</reference>
<evidence type="ECO:0000259" key="7">
    <source>
        <dbReference type="PROSITE" id="PS50025"/>
    </source>
</evidence>
<name>A0ABV0P282_9TELE</name>
<dbReference type="Gene3D" id="2.60.120.200">
    <property type="match status" value="2"/>
</dbReference>
<dbReference type="SMART" id="SM00181">
    <property type="entry name" value="EGF"/>
    <property type="match status" value="1"/>
</dbReference>
<dbReference type="PANTHER" id="PTHR15036">
    <property type="entry name" value="PIKACHURIN-LIKE PROTEIN"/>
    <property type="match status" value="1"/>
</dbReference>
<keyword evidence="3" id="KW-1015">Disulfide bond</keyword>